<sequence>MVEGFNPIRYSVIEDKNPREIVMLVGDGCKWRKCRFCDYHLDSSKDIEANFQLNKQVLSNVTGKFGELEVINSGSFVDLDKKTIELIKQICLKKGIKEIHFECHYMHKDDVQNFKNSFLNIGIKPIIKLGLETFDYDLREKVLVKGIEEKNPEVIANYFDEINLLQGISGQTKESMISDIETGLKYFSRICVNIMVENQMPIKPDKKVIEQFVEYVYPLYKDNDRVDILLNNTDFGVG</sequence>
<keyword evidence="3" id="KW-1185">Reference proteome</keyword>
<proteinExistence type="predicted"/>
<dbReference type="SFLD" id="SFLDS00029">
    <property type="entry name" value="Radical_SAM"/>
    <property type="match status" value="1"/>
</dbReference>
<dbReference type="GO" id="GO:0051536">
    <property type="term" value="F:iron-sulfur cluster binding"/>
    <property type="evidence" value="ECO:0007669"/>
    <property type="project" value="InterPro"/>
</dbReference>
<dbReference type="SUPFAM" id="SSF102114">
    <property type="entry name" value="Radical SAM enzymes"/>
    <property type="match status" value="1"/>
</dbReference>
<dbReference type="AlphaFoldDB" id="A0A413RD33"/>
<dbReference type="SMART" id="SM00729">
    <property type="entry name" value="Elp3"/>
    <property type="match status" value="1"/>
</dbReference>
<gene>
    <name evidence="2" type="ORF">DW944_00330</name>
</gene>
<evidence type="ECO:0000313" key="3">
    <source>
        <dbReference type="Proteomes" id="UP000284779"/>
    </source>
</evidence>
<comment type="caution">
    <text evidence="2">The sequence shown here is derived from an EMBL/GenBank/DDBJ whole genome shotgun (WGS) entry which is preliminary data.</text>
</comment>
<name>A0A413RD33_9FIRM</name>
<dbReference type="EMBL" id="QSFD01000001">
    <property type="protein sequence ID" value="RHA20649.1"/>
    <property type="molecule type" value="Genomic_DNA"/>
</dbReference>
<accession>A0A413RD33</accession>
<evidence type="ECO:0000313" key="2">
    <source>
        <dbReference type="EMBL" id="RHA20649.1"/>
    </source>
</evidence>
<evidence type="ECO:0000259" key="1">
    <source>
        <dbReference type="SMART" id="SM00729"/>
    </source>
</evidence>
<protein>
    <submittedName>
        <fullName evidence="2">Radical SAM protein</fullName>
    </submittedName>
</protein>
<dbReference type="Proteomes" id="UP000284779">
    <property type="component" value="Unassembled WGS sequence"/>
</dbReference>
<feature type="domain" description="Elp3/MiaA/NifB-like radical SAM core" evidence="1">
    <location>
        <begin position="19"/>
        <end position="215"/>
    </location>
</feature>
<dbReference type="GO" id="GO:0003824">
    <property type="term" value="F:catalytic activity"/>
    <property type="evidence" value="ECO:0007669"/>
    <property type="project" value="InterPro"/>
</dbReference>
<dbReference type="InterPro" id="IPR006638">
    <property type="entry name" value="Elp3/MiaA/NifB-like_rSAM"/>
</dbReference>
<reference evidence="2 3" key="1">
    <citation type="submission" date="2018-08" db="EMBL/GenBank/DDBJ databases">
        <title>A genome reference for cultivated species of the human gut microbiota.</title>
        <authorList>
            <person name="Zou Y."/>
            <person name="Xue W."/>
            <person name="Luo G."/>
        </authorList>
    </citation>
    <scope>NUCLEOTIDE SEQUENCE [LARGE SCALE GENOMIC DNA]</scope>
    <source>
        <strain evidence="2 3">AM44-11BH</strain>
    </source>
</reference>
<organism evidence="2 3">
    <name type="scientific">Eubacterium ventriosum</name>
    <dbReference type="NCBI Taxonomy" id="39496"/>
    <lineage>
        <taxon>Bacteria</taxon>
        <taxon>Bacillati</taxon>
        <taxon>Bacillota</taxon>
        <taxon>Clostridia</taxon>
        <taxon>Eubacteriales</taxon>
        <taxon>Eubacteriaceae</taxon>
        <taxon>Eubacterium</taxon>
    </lineage>
</organism>
<dbReference type="InterPro" id="IPR058240">
    <property type="entry name" value="rSAM_sf"/>
</dbReference>
<dbReference type="InterPro" id="IPR007197">
    <property type="entry name" value="rSAM"/>
</dbReference>
<dbReference type="RefSeq" id="WP_117969208.1">
    <property type="nucleotide sequence ID" value="NZ_DBFJSC010000190.1"/>
</dbReference>